<dbReference type="WBParaSite" id="Pan_g11843.t1">
    <property type="protein sequence ID" value="Pan_g11843.t1"/>
    <property type="gene ID" value="Pan_g11843"/>
</dbReference>
<keyword evidence="2" id="KW-1185">Reference proteome</keyword>
<dbReference type="AlphaFoldDB" id="A0A7E4ZQX7"/>
<accession>A0A7E4ZQX7</accession>
<evidence type="ECO:0000256" key="1">
    <source>
        <dbReference type="SAM" id="Phobius"/>
    </source>
</evidence>
<proteinExistence type="predicted"/>
<sequence>MSNTTATVITLDTLITVPDAYFPDAVWNLAAVVWGWPLNIFILYAGLGPRVKGRFKYAIIGMTACQLYGTVGETLLYTLYFVFQQTKTPITVLQCSVVRRVLQVTVNPPTMSILVSSIHPKT</sequence>
<name>A0A7E4ZQX7_PANRE</name>
<protein>
    <submittedName>
        <fullName evidence="3">G protein-coupled receptor</fullName>
    </submittedName>
</protein>
<reference evidence="3" key="2">
    <citation type="submission" date="2020-10" db="UniProtKB">
        <authorList>
            <consortium name="WormBaseParasite"/>
        </authorList>
    </citation>
    <scope>IDENTIFICATION</scope>
</reference>
<keyword evidence="1" id="KW-0812">Transmembrane</keyword>
<organism evidence="2 3">
    <name type="scientific">Panagrellus redivivus</name>
    <name type="common">Microworm</name>
    <dbReference type="NCBI Taxonomy" id="6233"/>
    <lineage>
        <taxon>Eukaryota</taxon>
        <taxon>Metazoa</taxon>
        <taxon>Ecdysozoa</taxon>
        <taxon>Nematoda</taxon>
        <taxon>Chromadorea</taxon>
        <taxon>Rhabditida</taxon>
        <taxon>Tylenchina</taxon>
        <taxon>Panagrolaimomorpha</taxon>
        <taxon>Panagrolaimoidea</taxon>
        <taxon>Panagrolaimidae</taxon>
        <taxon>Panagrellus</taxon>
    </lineage>
</organism>
<evidence type="ECO:0000313" key="3">
    <source>
        <dbReference type="WBParaSite" id="Pan_g11843.t1"/>
    </source>
</evidence>
<reference evidence="2" key="1">
    <citation type="journal article" date="2013" name="Genetics">
        <title>The draft genome and transcriptome of Panagrellus redivivus are shaped by the harsh demands of a free-living lifestyle.</title>
        <authorList>
            <person name="Srinivasan J."/>
            <person name="Dillman A.R."/>
            <person name="Macchietto M.G."/>
            <person name="Heikkinen L."/>
            <person name="Lakso M."/>
            <person name="Fracchia K.M."/>
            <person name="Antoshechkin I."/>
            <person name="Mortazavi A."/>
            <person name="Wong G."/>
            <person name="Sternberg P.W."/>
        </authorList>
    </citation>
    <scope>NUCLEOTIDE SEQUENCE [LARGE SCALE GENOMIC DNA]</scope>
    <source>
        <strain evidence="2">MT8872</strain>
    </source>
</reference>
<feature type="transmembrane region" description="Helical" evidence="1">
    <location>
        <begin position="25"/>
        <end position="45"/>
    </location>
</feature>
<dbReference type="Proteomes" id="UP000492821">
    <property type="component" value="Unassembled WGS sequence"/>
</dbReference>
<feature type="transmembrane region" description="Helical" evidence="1">
    <location>
        <begin position="57"/>
        <end position="83"/>
    </location>
</feature>
<keyword evidence="1" id="KW-0472">Membrane</keyword>
<evidence type="ECO:0000313" key="2">
    <source>
        <dbReference type="Proteomes" id="UP000492821"/>
    </source>
</evidence>
<keyword evidence="1" id="KW-1133">Transmembrane helix</keyword>